<proteinExistence type="inferred from homology"/>
<name>A0A9P4Z2D5_9HYPO</name>
<feature type="compositionally biased region" description="Gly residues" evidence="9">
    <location>
        <begin position="57"/>
        <end position="75"/>
    </location>
</feature>
<evidence type="ECO:0000313" key="10">
    <source>
        <dbReference type="EMBL" id="KAF4126159.1"/>
    </source>
</evidence>
<sequence>MPDSHPLALPPTLSPDSLDVLTHLSTILSEVRTTLQTSTGLEADNEKKDGPSSTAGTVGGGGGGPGSSGAPGGSGLTFKDVAGASDVIKHKLQRARDQVRTLPDMSRGLDEQEAEIRELEARIQRQRTLLQRLRDESVTLAKDQESTAPGDKMEI</sequence>
<dbReference type="Pfam" id="PF07544">
    <property type="entry name" value="Med9"/>
    <property type="match status" value="1"/>
</dbReference>
<evidence type="ECO:0000256" key="3">
    <source>
        <dbReference type="ARBA" id="ARBA00023015"/>
    </source>
</evidence>
<comment type="caution">
    <text evidence="10">The sequence shown here is derived from an EMBL/GenBank/DDBJ whole genome shotgun (WGS) entry which is preliminary data.</text>
</comment>
<organism evidence="10 11">
    <name type="scientific">Geosmithia morbida</name>
    <dbReference type="NCBI Taxonomy" id="1094350"/>
    <lineage>
        <taxon>Eukaryota</taxon>
        <taxon>Fungi</taxon>
        <taxon>Dikarya</taxon>
        <taxon>Ascomycota</taxon>
        <taxon>Pezizomycotina</taxon>
        <taxon>Sordariomycetes</taxon>
        <taxon>Hypocreomycetidae</taxon>
        <taxon>Hypocreales</taxon>
        <taxon>Bionectriaceae</taxon>
        <taxon>Geosmithia</taxon>
    </lineage>
</organism>
<reference evidence="10" key="1">
    <citation type="submission" date="2020-03" db="EMBL/GenBank/DDBJ databases">
        <title>Site-based positive gene gene selection in Geosmithia morbida across the United States reveals a broad range of putative effectors and factors for local host and environmental adapation.</title>
        <authorList>
            <person name="Onufrak A."/>
            <person name="Murdoch R.W."/>
            <person name="Gazis R."/>
            <person name="Huff M."/>
            <person name="Staton M."/>
            <person name="Klingeman W."/>
            <person name="Hadziabdic D."/>
        </authorList>
    </citation>
    <scope>NUCLEOTIDE SEQUENCE</scope>
    <source>
        <strain evidence="10">1262</strain>
    </source>
</reference>
<protein>
    <recommendedName>
        <fullName evidence="7">Mediator of RNA polymerase II transcription subunit 9</fullName>
    </recommendedName>
    <alternativeName>
        <fullName evidence="7">Mediator complex subunit 9</fullName>
    </alternativeName>
</protein>
<dbReference type="GO" id="GO:0006357">
    <property type="term" value="P:regulation of transcription by RNA polymerase II"/>
    <property type="evidence" value="ECO:0007669"/>
    <property type="project" value="InterPro"/>
</dbReference>
<gene>
    <name evidence="7" type="primary">MED9</name>
    <name evidence="10" type="ORF">GMORB2_1405</name>
</gene>
<keyword evidence="4 7" id="KW-0010">Activator</keyword>
<evidence type="ECO:0000256" key="6">
    <source>
        <dbReference type="ARBA" id="ARBA00023242"/>
    </source>
</evidence>
<keyword evidence="5 7" id="KW-0804">Transcription</keyword>
<dbReference type="GO" id="GO:0016592">
    <property type="term" value="C:mediator complex"/>
    <property type="evidence" value="ECO:0007669"/>
    <property type="project" value="InterPro"/>
</dbReference>
<evidence type="ECO:0000313" key="11">
    <source>
        <dbReference type="Proteomes" id="UP000749293"/>
    </source>
</evidence>
<evidence type="ECO:0000256" key="9">
    <source>
        <dbReference type="SAM" id="MobiDB-lite"/>
    </source>
</evidence>
<comment type="similarity">
    <text evidence="2 7">Belongs to the Mediator complex subunit 9 family.</text>
</comment>
<dbReference type="GO" id="GO:0003712">
    <property type="term" value="F:transcription coregulator activity"/>
    <property type="evidence" value="ECO:0007669"/>
    <property type="project" value="InterPro"/>
</dbReference>
<keyword evidence="6 7" id="KW-0539">Nucleus</keyword>
<dbReference type="OrthoDB" id="5414694at2759"/>
<evidence type="ECO:0000256" key="2">
    <source>
        <dbReference type="ARBA" id="ARBA00008089"/>
    </source>
</evidence>
<keyword evidence="8" id="KW-0175">Coiled coil</keyword>
<comment type="subcellular location">
    <subcellularLocation>
        <location evidence="1 7">Nucleus</location>
    </subcellularLocation>
</comment>
<dbReference type="AlphaFoldDB" id="A0A9P4Z2D5"/>
<comment type="function">
    <text evidence="7">Component of the Mediator complex, a coactivator involved in the regulated transcription of nearly all RNA polymerase II-dependent genes. Mediator functions as a bridge to convey information from gene-specific regulatory proteins to the basal RNA polymerase II transcription machinery. Mediator is recruited to promoters by direct interactions with regulatory proteins and serves as a scaffold for the assembly of a functional preinitiation complex with RNA polymerase II and the general transcription factors.</text>
</comment>
<evidence type="ECO:0000256" key="1">
    <source>
        <dbReference type="ARBA" id="ARBA00004123"/>
    </source>
</evidence>
<evidence type="ECO:0000256" key="8">
    <source>
        <dbReference type="SAM" id="Coils"/>
    </source>
</evidence>
<keyword evidence="3 7" id="KW-0805">Transcription regulation</keyword>
<comment type="subunit">
    <text evidence="7">Component of the Mediator complex.</text>
</comment>
<evidence type="ECO:0000256" key="7">
    <source>
        <dbReference type="RuleBase" id="RU364145"/>
    </source>
</evidence>
<evidence type="ECO:0000256" key="4">
    <source>
        <dbReference type="ARBA" id="ARBA00023159"/>
    </source>
</evidence>
<feature type="region of interest" description="Disordered" evidence="9">
    <location>
        <begin position="33"/>
        <end position="79"/>
    </location>
</feature>
<dbReference type="EMBL" id="JAANYQ010000002">
    <property type="protein sequence ID" value="KAF4126159.1"/>
    <property type="molecule type" value="Genomic_DNA"/>
</dbReference>
<evidence type="ECO:0000256" key="5">
    <source>
        <dbReference type="ARBA" id="ARBA00023163"/>
    </source>
</evidence>
<keyword evidence="11" id="KW-1185">Reference proteome</keyword>
<accession>A0A9P4Z2D5</accession>
<dbReference type="InterPro" id="IPR011425">
    <property type="entry name" value="Med9"/>
</dbReference>
<dbReference type="Proteomes" id="UP000749293">
    <property type="component" value="Unassembled WGS sequence"/>
</dbReference>
<feature type="coiled-coil region" evidence="8">
    <location>
        <begin position="102"/>
        <end position="136"/>
    </location>
</feature>